<dbReference type="AlphaFoldDB" id="A0A2P2M4I7"/>
<keyword evidence="1" id="KW-1133">Transmembrane helix</keyword>
<sequence>MKNSFTTSFWQKPLVSQVRCITLSNIYFSVSFLFFLCELG</sequence>
<feature type="transmembrane region" description="Helical" evidence="1">
    <location>
        <begin position="16"/>
        <end position="37"/>
    </location>
</feature>
<dbReference type="EMBL" id="GGEC01044653">
    <property type="protein sequence ID" value="MBX25137.1"/>
    <property type="molecule type" value="Transcribed_RNA"/>
</dbReference>
<proteinExistence type="predicted"/>
<evidence type="ECO:0000313" key="2">
    <source>
        <dbReference type="EMBL" id="MBX25137.1"/>
    </source>
</evidence>
<keyword evidence="1" id="KW-0472">Membrane</keyword>
<protein>
    <submittedName>
        <fullName evidence="2">Uncharacterized protein</fullName>
    </submittedName>
</protein>
<evidence type="ECO:0000256" key="1">
    <source>
        <dbReference type="SAM" id="Phobius"/>
    </source>
</evidence>
<organism evidence="2">
    <name type="scientific">Rhizophora mucronata</name>
    <name type="common">Asiatic mangrove</name>
    <dbReference type="NCBI Taxonomy" id="61149"/>
    <lineage>
        <taxon>Eukaryota</taxon>
        <taxon>Viridiplantae</taxon>
        <taxon>Streptophyta</taxon>
        <taxon>Embryophyta</taxon>
        <taxon>Tracheophyta</taxon>
        <taxon>Spermatophyta</taxon>
        <taxon>Magnoliopsida</taxon>
        <taxon>eudicotyledons</taxon>
        <taxon>Gunneridae</taxon>
        <taxon>Pentapetalae</taxon>
        <taxon>rosids</taxon>
        <taxon>fabids</taxon>
        <taxon>Malpighiales</taxon>
        <taxon>Rhizophoraceae</taxon>
        <taxon>Rhizophora</taxon>
    </lineage>
</organism>
<name>A0A2P2M4I7_RHIMU</name>
<reference evidence="2" key="1">
    <citation type="submission" date="2018-02" db="EMBL/GenBank/DDBJ databases">
        <title>Rhizophora mucronata_Transcriptome.</title>
        <authorList>
            <person name="Meera S.P."/>
            <person name="Sreeshan A."/>
            <person name="Augustine A."/>
        </authorList>
    </citation>
    <scope>NUCLEOTIDE SEQUENCE</scope>
    <source>
        <tissue evidence="2">Leaf</tissue>
    </source>
</reference>
<accession>A0A2P2M4I7</accession>
<keyword evidence="1" id="KW-0812">Transmembrane</keyword>